<organism evidence="1 2">
    <name type="scientific">Timema podura</name>
    <name type="common">Walking stick</name>
    <dbReference type="NCBI Taxonomy" id="61482"/>
    <lineage>
        <taxon>Eukaryota</taxon>
        <taxon>Metazoa</taxon>
        <taxon>Ecdysozoa</taxon>
        <taxon>Arthropoda</taxon>
        <taxon>Hexapoda</taxon>
        <taxon>Insecta</taxon>
        <taxon>Pterygota</taxon>
        <taxon>Neoptera</taxon>
        <taxon>Polyneoptera</taxon>
        <taxon>Phasmatodea</taxon>
        <taxon>Timematodea</taxon>
        <taxon>Timematoidea</taxon>
        <taxon>Timematidae</taxon>
        <taxon>Timema</taxon>
    </lineage>
</organism>
<accession>A0ABN7P8T2</accession>
<evidence type="ECO:0000313" key="2">
    <source>
        <dbReference type="Proteomes" id="UP001153148"/>
    </source>
</evidence>
<gene>
    <name evidence="1" type="ORF">TPAB3V08_LOCUS11175</name>
</gene>
<sequence>MCSFVRYHLLENTVIDIKSYSRDLLEDRRRFIMNDYNGVVRLNDIRRDITTDMLGCIWAKMDYCRDVCHGINGARIEHL</sequence>
<keyword evidence="2" id="KW-1185">Reference proteome</keyword>
<evidence type="ECO:0000313" key="1">
    <source>
        <dbReference type="EMBL" id="CAG2064228.1"/>
    </source>
</evidence>
<protein>
    <submittedName>
        <fullName evidence="1">Uncharacterized protein</fullName>
    </submittedName>
</protein>
<proteinExistence type="predicted"/>
<dbReference type="Proteomes" id="UP001153148">
    <property type="component" value="Unassembled WGS sequence"/>
</dbReference>
<comment type="caution">
    <text evidence="1">The sequence shown here is derived from an EMBL/GenBank/DDBJ whole genome shotgun (WGS) entry which is preliminary data.</text>
</comment>
<name>A0ABN7P8T2_TIMPD</name>
<dbReference type="EMBL" id="CAJPIN010032525">
    <property type="protein sequence ID" value="CAG2064228.1"/>
    <property type="molecule type" value="Genomic_DNA"/>
</dbReference>
<reference evidence="1" key="1">
    <citation type="submission" date="2021-03" db="EMBL/GenBank/DDBJ databases">
        <authorList>
            <person name="Tran Van P."/>
        </authorList>
    </citation>
    <scope>NUCLEOTIDE SEQUENCE</scope>
</reference>